<keyword evidence="2" id="KW-0378">Hydrolase</keyword>
<reference evidence="5 6" key="1">
    <citation type="submission" date="2017-08" db="EMBL/GenBank/DDBJ databases">
        <title>Lysobacter sylvestris genome.</title>
        <authorList>
            <person name="Zhang D.-C."/>
            <person name="Albuquerque L."/>
            <person name="Franca L."/>
            <person name="Froufe H.J.C."/>
            <person name="Barroso C."/>
            <person name="Egas C."/>
            <person name="Da Costa M."/>
            <person name="Margesin R."/>
        </authorList>
    </citation>
    <scope>NUCLEOTIDE SEQUENCE [LARGE SCALE GENOMIC DNA]</scope>
    <source>
        <strain evidence="5 6">AM20-91</strain>
    </source>
</reference>
<evidence type="ECO:0000256" key="2">
    <source>
        <dbReference type="ARBA" id="ARBA00022801"/>
    </source>
</evidence>
<keyword evidence="3" id="KW-0234">DNA repair</keyword>
<dbReference type="SUPFAM" id="SSF48150">
    <property type="entry name" value="DNA-glycosylase"/>
    <property type="match status" value="1"/>
</dbReference>
<gene>
    <name evidence="5" type="ORF">Lysil_0490</name>
</gene>
<dbReference type="AlphaFoldDB" id="A0A2K1Q1E9"/>
<dbReference type="GO" id="GO:0006281">
    <property type="term" value="P:DNA repair"/>
    <property type="evidence" value="ECO:0007669"/>
    <property type="project" value="UniProtKB-KW"/>
</dbReference>
<accession>A0A2K1Q1E9</accession>
<dbReference type="OrthoDB" id="12078at2"/>
<organism evidence="5 6">
    <name type="scientific">Solilutibacter silvestris</name>
    <dbReference type="NCBI Taxonomy" id="1645665"/>
    <lineage>
        <taxon>Bacteria</taxon>
        <taxon>Pseudomonadati</taxon>
        <taxon>Pseudomonadota</taxon>
        <taxon>Gammaproteobacteria</taxon>
        <taxon>Lysobacterales</taxon>
        <taxon>Lysobacteraceae</taxon>
        <taxon>Solilutibacter</taxon>
    </lineage>
</organism>
<dbReference type="Gene3D" id="1.10.1670.10">
    <property type="entry name" value="Helix-hairpin-Helix base-excision DNA repair enzymes (C-terminal)"/>
    <property type="match status" value="1"/>
</dbReference>
<keyword evidence="1" id="KW-0227">DNA damage</keyword>
<keyword evidence="6" id="KW-1185">Reference proteome</keyword>
<dbReference type="InterPro" id="IPR023170">
    <property type="entry name" value="HhH_base_excis_C"/>
</dbReference>
<protein>
    <recommendedName>
        <fullName evidence="7">Thermostable 8-oxoguanine DNA glycosylase</fullName>
    </recommendedName>
</protein>
<evidence type="ECO:0000256" key="3">
    <source>
        <dbReference type="ARBA" id="ARBA00023204"/>
    </source>
</evidence>
<dbReference type="Gene3D" id="1.10.340.30">
    <property type="entry name" value="Hypothetical protein, domain 2"/>
    <property type="match status" value="1"/>
</dbReference>
<comment type="caution">
    <text evidence="5">The sequence shown here is derived from an EMBL/GenBank/DDBJ whole genome shotgun (WGS) entry which is preliminary data.</text>
</comment>
<evidence type="ECO:0000313" key="6">
    <source>
        <dbReference type="Proteomes" id="UP000236220"/>
    </source>
</evidence>
<dbReference type="Proteomes" id="UP000236220">
    <property type="component" value="Unassembled WGS sequence"/>
</dbReference>
<evidence type="ECO:0000313" key="5">
    <source>
        <dbReference type="EMBL" id="PNS08861.1"/>
    </source>
</evidence>
<dbReference type="EMBL" id="NPZB01000001">
    <property type="protein sequence ID" value="PNS08861.1"/>
    <property type="molecule type" value="Genomic_DNA"/>
</dbReference>
<evidence type="ECO:0000256" key="4">
    <source>
        <dbReference type="ARBA" id="ARBA00023295"/>
    </source>
</evidence>
<dbReference type="GO" id="GO:0016799">
    <property type="term" value="F:hydrolase activity, hydrolyzing N-glycosyl compounds"/>
    <property type="evidence" value="ECO:0007669"/>
    <property type="project" value="InterPro"/>
</dbReference>
<name>A0A2K1Q1E9_9GAMM</name>
<sequence length="281" mass="31445">MQRAYVMLESMAVCVDLPTPETEVMPGVQWGQVEAFPSPAYWAYQVIARRIEDRSINYRLGRTLREEVGACLLGGHGIPARIGLLAFEHLKAKGAFDSSDPDEATLRDWLSEPIEIDGKRVHYRFAAQKARYLAGALEALATEPSPENSGRELRDWLLGIPGIGFKTASWIARNWLNADDVAILDIHILRAGALAKFLDAELTVERHYLKLEQQFLAFSKALGVRASELDAVIWWEMMASPRTVATVMESLPDGKFKQKHAISRFLPKDRDTDSLQLALIG</sequence>
<proteinExistence type="predicted"/>
<dbReference type="Pfam" id="PF22175">
    <property type="entry name" value="Ogg-HhH"/>
    <property type="match status" value="1"/>
</dbReference>
<evidence type="ECO:0008006" key="7">
    <source>
        <dbReference type="Google" id="ProtNLM"/>
    </source>
</evidence>
<dbReference type="RefSeq" id="WP_103074937.1">
    <property type="nucleotide sequence ID" value="NZ_NPZB01000001.1"/>
</dbReference>
<dbReference type="GO" id="GO:0003906">
    <property type="term" value="F:DNA-(apurinic or apyrimidinic site) endonuclease activity"/>
    <property type="evidence" value="ECO:0007669"/>
    <property type="project" value="InterPro"/>
</dbReference>
<dbReference type="InterPro" id="IPR012092">
    <property type="entry name" value="DNA_glyclase/AP_lyase_Ogg"/>
</dbReference>
<dbReference type="InterPro" id="IPR011257">
    <property type="entry name" value="DNA_glycosylase"/>
</dbReference>
<evidence type="ECO:0000256" key="1">
    <source>
        <dbReference type="ARBA" id="ARBA00022763"/>
    </source>
</evidence>
<keyword evidence="4" id="KW-0326">Glycosidase</keyword>